<reference evidence="2 3" key="1">
    <citation type="journal article" date="2014" name="BMC Genomics">
        <title>Genome and secretome analysis of the hemibiotrophic fungal pathogen, Moniliophthora roreri, which causes frosty pod rot disease of cacao: mechanisms of the biotrophic and necrotrophic phases.</title>
        <authorList>
            <person name="Meinhardt L.W."/>
            <person name="Costa G.G.L."/>
            <person name="Thomazella D.P.T."/>
            <person name="Teixeira P.J.P.L."/>
            <person name="Carazzolle M.F."/>
            <person name="Schuster S.C."/>
            <person name="Carlson J.E."/>
            <person name="Guiltinan M.J."/>
            <person name="Mieczkowski P."/>
            <person name="Farmer A."/>
            <person name="Ramaraj T."/>
            <person name="Crozier J."/>
            <person name="Davis R.E."/>
            <person name="Shao J."/>
            <person name="Melnick R.L."/>
            <person name="Pereira G.A.G."/>
            <person name="Bailey B.A."/>
        </authorList>
    </citation>
    <scope>NUCLEOTIDE SEQUENCE [LARGE SCALE GENOMIC DNA]</scope>
    <source>
        <strain evidence="2 3">MCA 2997</strain>
    </source>
</reference>
<protein>
    <submittedName>
        <fullName evidence="2">Uncharacterized protein</fullName>
    </submittedName>
</protein>
<evidence type="ECO:0000313" key="2">
    <source>
        <dbReference type="EMBL" id="ESK80730.1"/>
    </source>
</evidence>
<feature type="region of interest" description="Disordered" evidence="1">
    <location>
        <begin position="50"/>
        <end position="97"/>
    </location>
</feature>
<feature type="non-terminal residue" evidence="2">
    <location>
        <position position="252"/>
    </location>
</feature>
<evidence type="ECO:0000256" key="1">
    <source>
        <dbReference type="SAM" id="MobiDB-lite"/>
    </source>
</evidence>
<dbReference type="HOGENOM" id="CLU_1104927_0_0_1"/>
<dbReference type="EMBL" id="AWSO01003061">
    <property type="protein sequence ID" value="ESK80730.1"/>
    <property type="molecule type" value="Genomic_DNA"/>
</dbReference>
<evidence type="ECO:0000313" key="3">
    <source>
        <dbReference type="Proteomes" id="UP000017559"/>
    </source>
</evidence>
<dbReference type="KEGG" id="mrr:Moror_2974"/>
<keyword evidence="3" id="KW-1185">Reference proteome</keyword>
<dbReference type="Proteomes" id="UP000017559">
    <property type="component" value="Unassembled WGS sequence"/>
</dbReference>
<organism evidence="2 3">
    <name type="scientific">Moniliophthora roreri (strain MCA 2997)</name>
    <name type="common">Cocoa frosty pod rot fungus</name>
    <name type="synonym">Crinipellis roreri</name>
    <dbReference type="NCBI Taxonomy" id="1381753"/>
    <lineage>
        <taxon>Eukaryota</taxon>
        <taxon>Fungi</taxon>
        <taxon>Dikarya</taxon>
        <taxon>Basidiomycota</taxon>
        <taxon>Agaricomycotina</taxon>
        <taxon>Agaricomycetes</taxon>
        <taxon>Agaricomycetidae</taxon>
        <taxon>Agaricales</taxon>
        <taxon>Marasmiineae</taxon>
        <taxon>Marasmiaceae</taxon>
        <taxon>Moniliophthora</taxon>
    </lineage>
</organism>
<dbReference type="OrthoDB" id="3048815at2759"/>
<proteinExistence type="predicted"/>
<sequence>MYDYEDLVDEHWELPLHLVEQPLNPTFHPKRNYIHSMTFHVRVAKLPLPVRSTTPPLRSHRPSSAQSRSSTPDPAWTVSADDSNRHHPMPSTPTWQTQSLHPSQCWLYEAENTHDLWFKAKIKGEILGKRFNNKPKNICLVICDRDKTAIIEHYKKQHPLPDNVEVSLVYPVSNTVDPIFIFRGEFVNRVVYRSSSANYDGVRYLHRFEVDIKGCTIDFNVKCKFLPTDACVLYVGTEIRDALGQYYKDHSN</sequence>
<comment type="caution">
    <text evidence="2">The sequence shown here is derived from an EMBL/GenBank/DDBJ whole genome shotgun (WGS) entry which is preliminary data.</text>
</comment>
<dbReference type="AlphaFoldDB" id="V2WKK7"/>
<name>V2WKK7_MONRO</name>
<accession>V2WKK7</accession>
<gene>
    <name evidence="2" type="ORF">Moror_2974</name>
</gene>